<comment type="caution">
    <text evidence="1">The sequence shown here is derived from an EMBL/GenBank/DDBJ whole genome shotgun (WGS) entry which is preliminary data.</text>
</comment>
<dbReference type="Proteomes" id="UP001634747">
    <property type="component" value="Unassembled WGS sequence"/>
</dbReference>
<dbReference type="Gene3D" id="3.40.50.12110">
    <property type="match status" value="1"/>
</dbReference>
<dbReference type="RefSeq" id="WP_263414770.1">
    <property type="nucleotide sequence ID" value="NZ_BAABBH010000001.1"/>
</dbReference>
<reference evidence="1 2" key="1">
    <citation type="submission" date="2024-12" db="EMBL/GenBank/DDBJ databases">
        <authorList>
            <person name="Lee Y."/>
        </authorList>
    </citation>
    <scope>NUCLEOTIDE SEQUENCE [LARGE SCALE GENOMIC DNA]</scope>
    <source>
        <strain evidence="1 2">03SUJ4</strain>
    </source>
</reference>
<protein>
    <submittedName>
        <fullName evidence="1">Spore photoproduct lyase family protein</fullName>
    </submittedName>
</protein>
<dbReference type="PANTHER" id="PTHR37822:SF2">
    <property type="entry name" value="SPORE PHOTOPRODUCT LYASE"/>
    <property type="match status" value="1"/>
</dbReference>
<dbReference type="EMBL" id="JBJYXY010000001">
    <property type="protein sequence ID" value="MFN2977055.1"/>
    <property type="molecule type" value="Genomic_DNA"/>
</dbReference>
<evidence type="ECO:0000313" key="1">
    <source>
        <dbReference type="EMBL" id="MFN2977055.1"/>
    </source>
</evidence>
<name>A0ABW9KQS1_9BACT</name>
<dbReference type="GO" id="GO:0016829">
    <property type="term" value="F:lyase activity"/>
    <property type="evidence" value="ECO:0007669"/>
    <property type="project" value="UniProtKB-KW"/>
</dbReference>
<dbReference type="InterPro" id="IPR007197">
    <property type="entry name" value="rSAM"/>
</dbReference>
<organism evidence="1 2">
    <name type="scientific">Terriglobus aquaticus</name>
    <dbReference type="NCBI Taxonomy" id="940139"/>
    <lineage>
        <taxon>Bacteria</taxon>
        <taxon>Pseudomonadati</taxon>
        <taxon>Acidobacteriota</taxon>
        <taxon>Terriglobia</taxon>
        <taxon>Terriglobales</taxon>
        <taxon>Acidobacteriaceae</taxon>
        <taxon>Terriglobus</taxon>
    </lineage>
</organism>
<keyword evidence="1" id="KW-0456">Lyase</keyword>
<dbReference type="PANTHER" id="PTHR37822">
    <property type="entry name" value="SPORE PHOTOPRODUCT LYASE-RELATED"/>
    <property type="match status" value="1"/>
</dbReference>
<dbReference type="InterPro" id="IPR049539">
    <property type="entry name" value="SPL"/>
</dbReference>
<gene>
    <name evidence="1" type="ORF">ACK2TP_14885</name>
</gene>
<evidence type="ECO:0000313" key="2">
    <source>
        <dbReference type="Proteomes" id="UP001634747"/>
    </source>
</evidence>
<dbReference type="Pfam" id="PF20903">
    <property type="entry name" value="SPL"/>
    <property type="match status" value="1"/>
</dbReference>
<proteinExistence type="predicted"/>
<dbReference type="Gene3D" id="3.80.30.30">
    <property type="match status" value="1"/>
</dbReference>
<sequence>MATVALPVLQDAACSTETDPKQEISAADAALAEGRLWRPRRVFITPDAYALPHGRAMLERAENFGAEVIRLKQNRLTGLSGEDERKAYALAKTSLAIVVSPPSARKLQPIPPSADWQFHLAQGCPAHCQYCYLAGSLSGPPITRVYANLDEILENLRGYAGTGKVTSTSAERAHEGTTFEASCYTDPLGIEHLTGGLQQTVRFFGQWDAPVQLRFTTKFAAVGPLLGLEHRRRTRVRFSLNAASVSRDFEGGTATVAQRIRALRRMALAGYPVGLTVAPIMPVEGWQTEYSTLFADVGAALDGVDAVDLTVELITHRFTAGSREVLLGWYPKTTLDLEKENRSEKRNKFGGFKYVYPRDRMSEMRSWFDEAVVRFLPYARTLYWT</sequence>
<dbReference type="SFLD" id="SFLDS00029">
    <property type="entry name" value="Radical_SAM"/>
    <property type="match status" value="1"/>
</dbReference>
<accession>A0ABW9KQS1</accession>
<keyword evidence="2" id="KW-1185">Reference proteome</keyword>